<evidence type="ECO:0000256" key="1">
    <source>
        <dbReference type="SAM" id="SignalP"/>
    </source>
</evidence>
<dbReference type="Gene3D" id="3.80.10.10">
    <property type="entry name" value="Ribonuclease Inhibitor"/>
    <property type="match status" value="1"/>
</dbReference>
<dbReference type="AlphaFoldDB" id="A0A369J921"/>
<name>A0A369J921_HYPMA</name>
<protein>
    <recommendedName>
        <fullName evidence="4">F-box domain-containing protein</fullName>
    </recommendedName>
</protein>
<keyword evidence="3" id="KW-1185">Reference proteome</keyword>
<sequence length="539" mass="61780">MIRALAITEILRLILLNFAPLVLETGFDFENDDRSCMWPGELGKKTGGNKFYFAPSDRAALVNAARCNKSFSSVALDILWSVQWSIIPLLRTLPSFIWQNSADRYTLNRMIRIPDWKRFQLYRNRIRHLYMQIDDKIDDLALLQIAQLLKDRPLMPLLHTLSYSLSNIIFLFLSPHLRHLEIVGTTHGRISPLFLQTLSKKVPALVTFSCQEAGLVSRAAWAYLAKFRRLRSIHIANADNLEARELKTILDIKDKSNLSLLIPQGSSLQTSLYATVTVHAYALRTLILSAEPALIADVLSCLVETPIISLRLLYADAYDGHISYENEWRIRLSTISHWSKTLYHLELQDLCREVQLDAEFSENTSILDPFLKMGKLKSLLFRPNVTFSLTDDHLQKYASAWPDLEELSLDFWGRDEEPLATIATLDAFAELCPNLRSLFIRLHMIESTLPGIPRVRTHRLQNLYVDYPAHGHNLATVARYLDALFPLLDVVIGRDIDYPGDEEEDTNHERSFKWGDISAAVKLFQAARADYRMRGYHSL</sequence>
<evidence type="ECO:0008006" key="4">
    <source>
        <dbReference type="Google" id="ProtNLM"/>
    </source>
</evidence>
<gene>
    <name evidence="2" type="ORF">Hypma_003607</name>
</gene>
<feature type="signal peptide" evidence="1">
    <location>
        <begin position="1"/>
        <end position="24"/>
    </location>
</feature>
<comment type="caution">
    <text evidence="2">The sequence shown here is derived from an EMBL/GenBank/DDBJ whole genome shotgun (WGS) entry which is preliminary data.</text>
</comment>
<organism evidence="2 3">
    <name type="scientific">Hypsizygus marmoreus</name>
    <name type="common">White beech mushroom</name>
    <name type="synonym">Agaricus marmoreus</name>
    <dbReference type="NCBI Taxonomy" id="39966"/>
    <lineage>
        <taxon>Eukaryota</taxon>
        <taxon>Fungi</taxon>
        <taxon>Dikarya</taxon>
        <taxon>Basidiomycota</taxon>
        <taxon>Agaricomycotina</taxon>
        <taxon>Agaricomycetes</taxon>
        <taxon>Agaricomycetidae</taxon>
        <taxon>Agaricales</taxon>
        <taxon>Tricholomatineae</taxon>
        <taxon>Lyophyllaceae</taxon>
        <taxon>Hypsizygus</taxon>
    </lineage>
</organism>
<dbReference type="InParanoid" id="A0A369J921"/>
<keyword evidence="1" id="KW-0732">Signal</keyword>
<reference evidence="2" key="1">
    <citation type="submission" date="2018-04" db="EMBL/GenBank/DDBJ databases">
        <title>Whole genome sequencing of Hypsizygus marmoreus.</title>
        <authorList>
            <person name="Choi I.-G."/>
            <person name="Min B."/>
            <person name="Kim J.-G."/>
            <person name="Kim S."/>
            <person name="Oh Y.-L."/>
            <person name="Kong W.-S."/>
            <person name="Park H."/>
            <person name="Jeong J."/>
            <person name="Song E.-S."/>
        </authorList>
    </citation>
    <scope>NUCLEOTIDE SEQUENCE [LARGE SCALE GENOMIC DNA]</scope>
    <source>
        <strain evidence="2">51987-8</strain>
    </source>
</reference>
<dbReference type="STRING" id="39966.A0A369J921"/>
<dbReference type="EMBL" id="LUEZ02000137">
    <property type="protein sequence ID" value="RDB15944.1"/>
    <property type="molecule type" value="Genomic_DNA"/>
</dbReference>
<accession>A0A369J921</accession>
<dbReference type="Proteomes" id="UP000076154">
    <property type="component" value="Unassembled WGS sequence"/>
</dbReference>
<proteinExistence type="predicted"/>
<evidence type="ECO:0000313" key="3">
    <source>
        <dbReference type="Proteomes" id="UP000076154"/>
    </source>
</evidence>
<dbReference type="SUPFAM" id="SSF52047">
    <property type="entry name" value="RNI-like"/>
    <property type="match status" value="1"/>
</dbReference>
<dbReference type="InterPro" id="IPR032675">
    <property type="entry name" value="LRR_dom_sf"/>
</dbReference>
<feature type="chain" id="PRO_5016653483" description="F-box domain-containing protein" evidence="1">
    <location>
        <begin position="25"/>
        <end position="539"/>
    </location>
</feature>
<evidence type="ECO:0000313" key="2">
    <source>
        <dbReference type="EMBL" id="RDB15944.1"/>
    </source>
</evidence>
<dbReference type="OrthoDB" id="3543113at2759"/>